<dbReference type="AlphaFoldDB" id="A0AB39MBU0"/>
<feature type="compositionally biased region" description="Pro residues" evidence="3">
    <location>
        <begin position="115"/>
        <end position="128"/>
    </location>
</feature>
<dbReference type="RefSeq" id="WP_369189487.1">
    <property type="nucleotide sequence ID" value="NZ_CP163431.1"/>
</dbReference>
<dbReference type="PROSITE" id="PS50801">
    <property type="entry name" value="STAS"/>
    <property type="match status" value="1"/>
</dbReference>
<dbReference type="SUPFAM" id="SSF52091">
    <property type="entry name" value="SpoIIaa-like"/>
    <property type="match status" value="1"/>
</dbReference>
<name>A0AB39MBU0_9ACTN</name>
<dbReference type="GO" id="GO:0043856">
    <property type="term" value="F:anti-sigma factor antagonist activity"/>
    <property type="evidence" value="ECO:0007669"/>
    <property type="project" value="InterPro"/>
</dbReference>
<feature type="region of interest" description="Disordered" evidence="3">
    <location>
        <begin position="114"/>
        <end position="141"/>
    </location>
</feature>
<dbReference type="PANTHER" id="PTHR33495">
    <property type="entry name" value="ANTI-SIGMA FACTOR ANTAGONIST TM_1081-RELATED-RELATED"/>
    <property type="match status" value="1"/>
</dbReference>
<dbReference type="Gene3D" id="3.30.750.24">
    <property type="entry name" value="STAS domain"/>
    <property type="match status" value="1"/>
</dbReference>
<dbReference type="InterPro" id="IPR002645">
    <property type="entry name" value="STAS_dom"/>
</dbReference>
<comment type="similarity">
    <text evidence="1 2">Belongs to the anti-sigma-factor antagonist family.</text>
</comment>
<proteinExistence type="inferred from homology"/>
<evidence type="ECO:0000256" key="2">
    <source>
        <dbReference type="RuleBase" id="RU003749"/>
    </source>
</evidence>
<accession>A0AB39MBU0</accession>
<organism evidence="5">
    <name type="scientific">Streptomyces sp. R08</name>
    <dbReference type="NCBI Taxonomy" id="3238624"/>
    <lineage>
        <taxon>Bacteria</taxon>
        <taxon>Bacillati</taxon>
        <taxon>Actinomycetota</taxon>
        <taxon>Actinomycetes</taxon>
        <taxon>Kitasatosporales</taxon>
        <taxon>Streptomycetaceae</taxon>
        <taxon>Streptomyces</taxon>
    </lineage>
</organism>
<dbReference type="CDD" id="cd07043">
    <property type="entry name" value="STAS_anti-anti-sigma_factors"/>
    <property type="match status" value="1"/>
</dbReference>
<protein>
    <recommendedName>
        <fullName evidence="2">Anti-sigma factor antagonist</fullName>
    </recommendedName>
</protein>
<gene>
    <name evidence="5" type="ORF">AB5J58_27460</name>
</gene>
<dbReference type="Pfam" id="PF13466">
    <property type="entry name" value="STAS_2"/>
    <property type="match status" value="1"/>
</dbReference>
<evidence type="ECO:0000259" key="4">
    <source>
        <dbReference type="PROSITE" id="PS50801"/>
    </source>
</evidence>
<feature type="domain" description="STAS" evidence="4">
    <location>
        <begin position="18"/>
        <end position="97"/>
    </location>
</feature>
<sequence>MPFPRLTIYRHDRRDRALITLAGEIDLETAPLLRAALARCLSDGIRIVDVDLTPVTFCDCSGLNSFLYAAQRTTEAGGILRLHHPPPALERVLDLTGCGLLLLGPAVGHLSPSPGDVPAPAVQPPLPRRTPLMAAGSGDAR</sequence>
<dbReference type="InterPro" id="IPR003658">
    <property type="entry name" value="Anti-sigma_ant"/>
</dbReference>
<evidence type="ECO:0000256" key="3">
    <source>
        <dbReference type="SAM" id="MobiDB-lite"/>
    </source>
</evidence>
<evidence type="ECO:0000256" key="1">
    <source>
        <dbReference type="ARBA" id="ARBA00009013"/>
    </source>
</evidence>
<dbReference type="PANTHER" id="PTHR33495:SF2">
    <property type="entry name" value="ANTI-SIGMA FACTOR ANTAGONIST TM_1081-RELATED"/>
    <property type="match status" value="1"/>
</dbReference>
<evidence type="ECO:0000313" key="5">
    <source>
        <dbReference type="EMBL" id="XDQ03660.1"/>
    </source>
</evidence>
<dbReference type="InterPro" id="IPR036513">
    <property type="entry name" value="STAS_dom_sf"/>
</dbReference>
<dbReference type="InterPro" id="IPR058548">
    <property type="entry name" value="MlaB-like_STAS"/>
</dbReference>
<dbReference type="NCBIfam" id="TIGR00377">
    <property type="entry name" value="ant_ant_sig"/>
    <property type="match status" value="1"/>
</dbReference>
<dbReference type="EMBL" id="CP163431">
    <property type="protein sequence ID" value="XDQ03660.1"/>
    <property type="molecule type" value="Genomic_DNA"/>
</dbReference>
<reference evidence="5" key="1">
    <citation type="submission" date="2024-07" db="EMBL/GenBank/DDBJ databases">
        <authorList>
            <person name="Yu S.T."/>
        </authorList>
    </citation>
    <scope>NUCLEOTIDE SEQUENCE</scope>
    <source>
        <strain evidence="5">R08</strain>
    </source>
</reference>